<evidence type="ECO:0000259" key="1">
    <source>
        <dbReference type="PROSITE" id="PS51934"/>
    </source>
</evidence>
<evidence type="ECO:0000313" key="3">
    <source>
        <dbReference type="Proteomes" id="UP000188268"/>
    </source>
</evidence>
<dbReference type="Gene3D" id="3.90.1720.10">
    <property type="entry name" value="endopeptidase domain like (from Nostoc punctiforme)"/>
    <property type="match status" value="1"/>
</dbReference>
<feature type="domain" description="LRAT" evidence="1">
    <location>
        <begin position="20"/>
        <end position="169"/>
    </location>
</feature>
<dbReference type="EMBL" id="AWWV01010006">
    <property type="protein sequence ID" value="OMO82524.1"/>
    <property type="molecule type" value="Genomic_DNA"/>
</dbReference>
<accession>A0A1R3IIW3</accession>
<dbReference type="Proteomes" id="UP000188268">
    <property type="component" value="Unassembled WGS sequence"/>
</dbReference>
<dbReference type="Gramene" id="OMO82524">
    <property type="protein sequence ID" value="OMO82524"/>
    <property type="gene ID" value="CCACVL1_11926"/>
</dbReference>
<keyword evidence="3" id="KW-1185">Reference proteome</keyword>
<dbReference type="PANTHER" id="PTHR46137">
    <property type="entry name" value="OS05G0310600 PROTEIN"/>
    <property type="match status" value="1"/>
</dbReference>
<sequence>MGMLTHRINKESLQPGDHIYCWRLGFLYTDHGIYIGDDKVIHLVRSCSSEGEVTLKNILPKKISTRLAQSQQRCPACAESKHDGIICSCLSCFLAGNALRRFEYGVNAAVFIAKVRGGTCTQAVSDSSDVVIHRAKYLLEYATLSYKLFMNNSEEFAIYCKTGVGVAGCGTPAVLKGQAAALPSFLLAAWLSAPLHLSKGNGVCIAATLFGVYSSLRCILNIRRNRDEVKVIVEDLIGNERL</sequence>
<comment type="caution">
    <text evidence="2">The sequence shown here is derived from an EMBL/GenBank/DDBJ whole genome shotgun (WGS) entry which is preliminary data.</text>
</comment>
<dbReference type="OMA" id="NSAWASY"/>
<dbReference type="OrthoDB" id="421951at2759"/>
<dbReference type="STRING" id="210143.A0A1R3IIW3"/>
<proteinExistence type="predicted"/>
<gene>
    <name evidence="2" type="ORF">CCACVL1_11926</name>
</gene>
<dbReference type="PROSITE" id="PS51934">
    <property type="entry name" value="LRAT"/>
    <property type="match status" value="1"/>
</dbReference>
<protein>
    <recommendedName>
        <fullName evidence="1">LRAT domain-containing protein</fullName>
    </recommendedName>
</protein>
<reference evidence="2 3" key="1">
    <citation type="submission" date="2013-09" db="EMBL/GenBank/DDBJ databases">
        <title>Corchorus capsularis genome sequencing.</title>
        <authorList>
            <person name="Alam M."/>
            <person name="Haque M.S."/>
            <person name="Islam M.S."/>
            <person name="Emdad E.M."/>
            <person name="Islam M.M."/>
            <person name="Ahmed B."/>
            <person name="Halim A."/>
            <person name="Hossen Q.M.M."/>
            <person name="Hossain M.Z."/>
            <person name="Ahmed R."/>
            <person name="Khan M.M."/>
            <person name="Islam R."/>
            <person name="Rashid M.M."/>
            <person name="Khan S.A."/>
            <person name="Rahman M.S."/>
            <person name="Alam M."/>
        </authorList>
    </citation>
    <scope>NUCLEOTIDE SEQUENCE [LARGE SCALE GENOMIC DNA]</scope>
    <source>
        <strain evidence="3">cv. CVL-1</strain>
        <tissue evidence="2">Whole seedling</tissue>
    </source>
</reference>
<dbReference type="PANTHER" id="PTHR46137:SF4">
    <property type="entry name" value="PROTEIN LEAD-SENSITIVE 1"/>
    <property type="match status" value="1"/>
</dbReference>
<dbReference type="InterPro" id="IPR007053">
    <property type="entry name" value="LRAT_dom"/>
</dbReference>
<evidence type="ECO:0000313" key="2">
    <source>
        <dbReference type="EMBL" id="OMO82524.1"/>
    </source>
</evidence>
<dbReference type="AlphaFoldDB" id="A0A1R3IIW3"/>
<dbReference type="Pfam" id="PF04970">
    <property type="entry name" value="LRAT"/>
    <property type="match status" value="1"/>
</dbReference>
<name>A0A1R3IIW3_COCAP</name>
<organism evidence="2 3">
    <name type="scientific">Corchorus capsularis</name>
    <name type="common">Jute</name>
    <dbReference type="NCBI Taxonomy" id="210143"/>
    <lineage>
        <taxon>Eukaryota</taxon>
        <taxon>Viridiplantae</taxon>
        <taxon>Streptophyta</taxon>
        <taxon>Embryophyta</taxon>
        <taxon>Tracheophyta</taxon>
        <taxon>Spermatophyta</taxon>
        <taxon>Magnoliopsida</taxon>
        <taxon>eudicotyledons</taxon>
        <taxon>Gunneridae</taxon>
        <taxon>Pentapetalae</taxon>
        <taxon>rosids</taxon>
        <taxon>malvids</taxon>
        <taxon>Malvales</taxon>
        <taxon>Malvaceae</taxon>
        <taxon>Grewioideae</taxon>
        <taxon>Apeibeae</taxon>
        <taxon>Corchorus</taxon>
    </lineage>
</organism>